<evidence type="ECO:0000256" key="1">
    <source>
        <dbReference type="SAM" id="MobiDB-lite"/>
    </source>
</evidence>
<keyword evidence="3" id="KW-1185">Reference proteome</keyword>
<dbReference type="EMBL" id="JANPWB010000009">
    <property type="protein sequence ID" value="KAJ1152101.1"/>
    <property type="molecule type" value="Genomic_DNA"/>
</dbReference>
<feature type="compositionally biased region" description="Polar residues" evidence="1">
    <location>
        <begin position="119"/>
        <end position="129"/>
    </location>
</feature>
<reference evidence="2" key="1">
    <citation type="journal article" date="2022" name="bioRxiv">
        <title>Sequencing and chromosome-scale assembly of the giantPleurodeles waltlgenome.</title>
        <authorList>
            <person name="Brown T."/>
            <person name="Elewa A."/>
            <person name="Iarovenko S."/>
            <person name="Subramanian E."/>
            <person name="Araus A.J."/>
            <person name="Petzold A."/>
            <person name="Susuki M."/>
            <person name="Suzuki K.-i.T."/>
            <person name="Hayashi T."/>
            <person name="Toyoda A."/>
            <person name="Oliveira C."/>
            <person name="Osipova E."/>
            <person name="Leigh N.D."/>
            <person name="Simon A."/>
            <person name="Yun M.H."/>
        </authorList>
    </citation>
    <scope>NUCLEOTIDE SEQUENCE</scope>
    <source>
        <strain evidence="2">20211129_DDA</strain>
        <tissue evidence="2">Liver</tissue>
    </source>
</reference>
<dbReference type="AlphaFoldDB" id="A0AAV7RI37"/>
<name>A0AAV7RI37_PLEWA</name>
<evidence type="ECO:0000313" key="3">
    <source>
        <dbReference type="Proteomes" id="UP001066276"/>
    </source>
</evidence>
<proteinExistence type="predicted"/>
<organism evidence="2 3">
    <name type="scientific">Pleurodeles waltl</name>
    <name type="common">Iberian ribbed newt</name>
    <dbReference type="NCBI Taxonomy" id="8319"/>
    <lineage>
        <taxon>Eukaryota</taxon>
        <taxon>Metazoa</taxon>
        <taxon>Chordata</taxon>
        <taxon>Craniata</taxon>
        <taxon>Vertebrata</taxon>
        <taxon>Euteleostomi</taxon>
        <taxon>Amphibia</taxon>
        <taxon>Batrachia</taxon>
        <taxon>Caudata</taxon>
        <taxon>Salamandroidea</taxon>
        <taxon>Salamandridae</taxon>
        <taxon>Pleurodelinae</taxon>
        <taxon>Pleurodeles</taxon>
    </lineage>
</organism>
<feature type="region of interest" description="Disordered" evidence="1">
    <location>
        <begin position="119"/>
        <end position="144"/>
    </location>
</feature>
<comment type="caution">
    <text evidence="2">The sequence shown here is derived from an EMBL/GenBank/DDBJ whole genome shotgun (WGS) entry which is preliminary data.</text>
</comment>
<protein>
    <submittedName>
        <fullName evidence="2">Uncharacterized protein</fullName>
    </submittedName>
</protein>
<dbReference type="Proteomes" id="UP001066276">
    <property type="component" value="Chromosome 5"/>
</dbReference>
<sequence length="144" mass="15601">MCSRSGKGGGALTRPKPVIGRLKECDTPLFDRPECVQRLRMHGCGYMPRAWSNCIARTPPEGTWMTHQPRRKKRIGSKMCPSKAQAAVGQAQALLEVTQLTSNPYTALHDDKVLDSDISTGRASGSTVSLPLGPVVTPRTADDL</sequence>
<gene>
    <name evidence="2" type="ORF">NDU88_004878</name>
</gene>
<evidence type="ECO:0000313" key="2">
    <source>
        <dbReference type="EMBL" id="KAJ1152101.1"/>
    </source>
</evidence>
<feature type="region of interest" description="Disordered" evidence="1">
    <location>
        <begin position="57"/>
        <end position="76"/>
    </location>
</feature>
<accession>A0AAV7RI37</accession>